<dbReference type="Gene3D" id="1.10.101.10">
    <property type="entry name" value="PGBD-like superfamily/PGBD"/>
    <property type="match status" value="1"/>
</dbReference>
<evidence type="ECO:0000259" key="2">
    <source>
        <dbReference type="Pfam" id="PF01471"/>
    </source>
</evidence>
<evidence type="ECO:0000313" key="3">
    <source>
        <dbReference type="EMBL" id="NOU49578.1"/>
    </source>
</evidence>
<protein>
    <submittedName>
        <fullName evidence="3">Peptidoglycan-binding protein</fullName>
    </submittedName>
</protein>
<evidence type="ECO:0000256" key="1">
    <source>
        <dbReference type="SAM" id="SignalP"/>
    </source>
</evidence>
<keyword evidence="1" id="KW-0732">Signal</keyword>
<dbReference type="NCBIfam" id="NF033223">
    <property type="entry name" value="YHYH_alt"/>
    <property type="match status" value="1"/>
</dbReference>
<name>A0A849V9K4_9GAMM</name>
<dbReference type="Pfam" id="PF01471">
    <property type="entry name" value="PG_binding_1"/>
    <property type="match status" value="1"/>
</dbReference>
<sequence length="139" mass="15234">MHVLLTLILVLLSPLSYATSGRTNSDGCHKSKKVGYHCHGNSKSLSTSYSIQTKQPTSKPANNIEHLSGVSNPPDNHNLVFIIQTYLNKLGYYKGSISGDFDLNTKTAIEKYQSEKKLAVDGQPSNELIGDLIREISAQ</sequence>
<evidence type="ECO:0000313" key="4">
    <source>
        <dbReference type="Proteomes" id="UP000586305"/>
    </source>
</evidence>
<feature type="chain" id="PRO_5032678969" evidence="1">
    <location>
        <begin position="19"/>
        <end position="139"/>
    </location>
</feature>
<reference evidence="3 4" key="1">
    <citation type="submission" date="2020-04" db="EMBL/GenBank/DDBJ databases">
        <title>Pseudoalteromonas caenipelagi sp. nov., isolated from a tidal flat.</title>
        <authorList>
            <person name="Park S."/>
            <person name="Yoon J.-H."/>
        </authorList>
    </citation>
    <scope>NUCLEOTIDE SEQUENCE [LARGE SCALE GENOMIC DNA]</scope>
    <source>
        <strain evidence="3 4">JBTF-M23</strain>
    </source>
</reference>
<dbReference type="InterPro" id="IPR047773">
    <property type="entry name" value="YHYH_dom_bact"/>
</dbReference>
<accession>A0A849V9K4</accession>
<comment type="caution">
    <text evidence="3">The sequence shown here is derived from an EMBL/GenBank/DDBJ whole genome shotgun (WGS) entry which is preliminary data.</text>
</comment>
<dbReference type="EMBL" id="JABBPG010000001">
    <property type="protein sequence ID" value="NOU49578.1"/>
    <property type="molecule type" value="Genomic_DNA"/>
</dbReference>
<dbReference type="InterPro" id="IPR036365">
    <property type="entry name" value="PGBD-like_sf"/>
</dbReference>
<feature type="domain" description="Peptidoglycan binding-like" evidence="2">
    <location>
        <begin position="77"/>
        <end position="127"/>
    </location>
</feature>
<dbReference type="AlphaFoldDB" id="A0A849V9K4"/>
<keyword evidence="4" id="KW-1185">Reference proteome</keyword>
<gene>
    <name evidence="3" type="ORF">HG263_03355</name>
</gene>
<proteinExistence type="predicted"/>
<organism evidence="3 4">
    <name type="scientific">Pseudoalteromonas caenipelagi</name>
    <dbReference type="NCBI Taxonomy" id="2726988"/>
    <lineage>
        <taxon>Bacteria</taxon>
        <taxon>Pseudomonadati</taxon>
        <taxon>Pseudomonadota</taxon>
        <taxon>Gammaproteobacteria</taxon>
        <taxon>Alteromonadales</taxon>
        <taxon>Pseudoalteromonadaceae</taxon>
        <taxon>Pseudoalteromonas</taxon>
    </lineage>
</organism>
<feature type="signal peptide" evidence="1">
    <location>
        <begin position="1"/>
        <end position="18"/>
    </location>
</feature>
<dbReference type="InterPro" id="IPR002477">
    <property type="entry name" value="Peptidoglycan-bd-like"/>
</dbReference>
<dbReference type="SUPFAM" id="SSF47090">
    <property type="entry name" value="PGBD-like"/>
    <property type="match status" value="1"/>
</dbReference>
<dbReference type="Proteomes" id="UP000586305">
    <property type="component" value="Unassembled WGS sequence"/>
</dbReference>
<dbReference type="InterPro" id="IPR036366">
    <property type="entry name" value="PGBDSf"/>
</dbReference>